<reference evidence="2 3" key="1">
    <citation type="submission" date="2018-05" db="EMBL/GenBank/DDBJ databases">
        <title>Rhodobacteraceae gen. nov., sp. nov. isolated from sea water.</title>
        <authorList>
            <person name="Ren Y."/>
        </authorList>
    </citation>
    <scope>NUCLEOTIDE SEQUENCE [LARGE SCALE GENOMIC DNA]</scope>
    <source>
        <strain evidence="2 3">TG-679</strain>
    </source>
</reference>
<proteinExistence type="predicted"/>
<name>A0A2V2LKN7_9RHOB</name>
<organism evidence="2 3">
    <name type="scientific">Meridianimarinicoccus roseus</name>
    <dbReference type="NCBI Taxonomy" id="2072018"/>
    <lineage>
        <taxon>Bacteria</taxon>
        <taxon>Pseudomonadati</taxon>
        <taxon>Pseudomonadota</taxon>
        <taxon>Alphaproteobacteria</taxon>
        <taxon>Rhodobacterales</taxon>
        <taxon>Paracoccaceae</taxon>
        <taxon>Meridianimarinicoccus</taxon>
    </lineage>
</organism>
<feature type="transmembrane region" description="Helical" evidence="1">
    <location>
        <begin position="184"/>
        <end position="208"/>
    </location>
</feature>
<dbReference type="EMBL" id="QGKU01000038">
    <property type="protein sequence ID" value="PWR02363.1"/>
    <property type="molecule type" value="Genomic_DNA"/>
</dbReference>
<keyword evidence="1" id="KW-0472">Membrane</keyword>
<evidence type="ECO:0000313" key="3">
    <source>
        <dbReference type="Proteomes" id="UP000245680"/>
    </source>
</evidence>
<dbReference type="OrthoDB" id="7860175at2"/>
<dbReference type="AlphaFoldDB" id="A0A2V2LKN7"/>
<feature type="transmembrane region" description="Helical" evidence="1">
    <location>
        <begin position="92"/>
        <end position="115"/>
    </location>
</feature>
<feature type="transmembrane region" description="Helical" evidence="1">
    <location>
        <begin position="59"/>
        <end position="80"/>
    </location>
</feature>
<evidence type="ECO:0000313" key="2">
    <source>
        <dbReference type="EMBL" id="PWR02363.1"/>
    </source>
</evidence>
<feature type="transmembrane region" description="Helical" evidence="1">
    <location>
        <begin position="150"/>
        <end position="172"/>
    </location>
</feature>
<keyword evidence="3" id="KW-1185">Reference proteome</keyword>
<dbReference type="Proteomes" id="UP000245680">
    <property type="component" value="Unassembled WGS sequence"/>
</dbReference>
<protein>
    <submittedName>
        <fullName evidence="2">Uncharacterized protein</fullName>
    </submittedName>
</protein>
<comment type="caution">
    <text evidence="2">The sequence shown here is derived from an EMBL/GenBank/DDBJ whole genome shotgun (WGS) entry which is preliminary data.</text>
</comment>
<keyword evidence="1" id="KW-0812">Transmembrane</keyword>
<accession>A0A2V2LKN7</accession>
<gene>
    <name evidence="2" type="ORF">DKT77_12560</name>
</gene>
<dbReference type="RefSeq" id="WP_109812032.1">
    <property type="nucleotide sequence ID" value="NZ_QGKU01000038.1"/>
</dbReference>
<keyword evidence="1" id="KW-1133">Transmembrane helix</keyword>
<evidence type="ECO:0000256" key="1">
    <source>
        <dbReference type="SAM" id="Phobius"/>
    </source>
</evidence>
<sequence>MQRFFSLEMPFWRFAWNTMLVSIAGLLPLLAIFVALTPGFAAALSENEQALERFLRQVVTNGLPVVLVVNYLAFFLYASTNARGNLERRPGLVLFLDVAARLVAFIVLHILIYVLSADWFGSFGGSRATAVRVVAPTLARSAFFENISGVYLYATLVSAIPLYVSVIEGWLAQGRSFAHRRSRGIAVFLSLALFGAVVLLLTGIAYFLSALQSSS</sequence>